<proteinExistence type="predicted"/>
<organism evidence="1 2">
    <name type="scientific">Colletotrichum asianum</name>
    <dbReference type="NCBI Taxonomy" id="702518"/>
    <lineage>
        <taxon>Eukaryota</taxon>
        <taxon>Fungi</taxon>
        <taxon>Dikarya</taxon>
        <taxon>Ascomycota</taxon>
        <taxon>Pezizomycotina</taxon>
        <taxon>Sordariomycetes</taxon>
        <taxon>Hypocreomycetidae</taxon>
        <taxon>Glomerellales</taxon>
        <taxon>Glomerellaceae</taxon>
        <taxon>Colletotrichum</taxon>
        <taxon>Colletotrichum gloeosporioides species complex</taxon>
    </lineage>
</organism>
<keyword evidence="2" id="KW-1185">Reference proteome</keyword>
<accession>A0A8H3ZET2</accession>
<name>A0A8H3ZET2_9PEZI</name>
<dbReference type="EMBL" id="WOWK01000158">
    <property type="protein sequence ID" value="KAF0316463.1"/>
    <property type="molecule type" value="Genomic_DNA"/>
</dbReference>
<comment type="caution">
    <text evidence="1">The sequence shown here is derived from an EMBL/GenBank/DDBJ whole genome shotgun (WGS) entry which is preliminary data.</text>
</comment>
<dbReference type="Proteomes" id="UP000434172">
    <property type="component" value="Unassembled WGS sequence"/>
</dbReference>
<protein>
    <submittedName>
        <fullName evidence="1">Uncharacterized protein</fullName>
    </submittedName>
</protein>
<evidence type="ECO:0000313" key="1">
    <source>
        <dbReference type="EMBL" id="KAF0316463.1"/>
    </source>
</evidence>
<gene>
    <name evidence="1" type="ORF">GQ607_016312</name>
</gene>
<reference evidence="1 2" key="1">
    <citation type="submission" date="2019-12" db="EMBL/GenBank/DDBJ databases">
        <title>A genome sequence resource for the geographically widespread anthracnose pathogen Colletotrichum asianum.</title>
        <authorList>
            <person name="Meng Y."/>
        </authorList>
    </citation>
    <scope>NUCLEOTIDE SEQUENCE [LARGE SCALE GENOMIC DNA]</scope>
    <source>
        <strain evidence="1 2">ICMP 18580</strain>
    </source>
</reference>
<sequence>MTTTNNPTARLKYDQDWPKWFLQLQLRAHEQNVWEYINPKATKSNVPMQRSPLDEAIMTGQMQGTNSDVHQEYPDRFAEHFMAANESFEIEERHVQFALKLTRLKTVNRKYLNKIMAPFSHEFDSDIRETSEYFRASPKTIRERFLLYTQLDIVDKVGLTLNSCDYNEICPHMVVHSSDKIHEWSSGPNNFNTDIRTALSQPGNEITGHCPRCPTDYAITVGPNGMRIQAWKDFGSYKFPRDESWTVHVRSKQNSRAKGPIVYHDPGSIRKLYVTGIVSSWFHLSKEATQPSSYVKAGDFCWVPTTHPPVYLLPDRERPPTNLVSICVIEMGTAFEVIPKQSGRHVDQNLSFDSRFLEIVHLHLKRTILLLNIVHLLSKRTAILLTLFALAFEFLSQSALFTKRMKLAHT</sequence>
<dbReference type="OrthoDB" id="4848357at2759"/>
<dbReference type="AlphaFoldDB" id="A0A8H3ZET2"/>
<evidence type="ECO:0000313" key="2">
    <source>
        <dbReference type="Proteomes" id="UP000434172"/>
    </source>
</evidence>